<gene>
    <name evidence="5" type="ORF">AN477_21205</name>
</gene>
<proteinExistence type="inferred from homology"/>
<dbReference type="STRING" id="471514.AN477_21205"/>
<dbReference type="InterPro" id="IPR013022">
    <property type="entry name" value="Xyl_isomerase-like_TIM-brl"/>
</dbReference>
<dbReference type="PIRSF" id="PIRSF006241">
    <property type="entry name" value="HyI"/>
    <property type="match status" value="1"/>
</dbReference>
<keyword evidence="1 2" id="KW-0413">Isomerase</keyword>
<dbReference type="RefSeq" id="WP_054971181.1">
    <property type="nucleotide sequence ID" value="NZ_LJCO01000096.1"/>
</dbReference>
<dbReference type="Pfam" id="PF01261">
    <property type="entry name" value="AP_endonuc_2"/>
    <property type="match status" value="1"/>
</dbReference>
<dbReference type="SUPFAM" id="SSF51658">
    <property type="entry name" value="Xylose isomerase-like"/>
    <property type="match status" value="1"/>
</dbReference>
<evidence type="ECO:0000256" key="1">
    <source>
        <dbReference type="ARBA" id="ARBA00023235"/>
    </source>
</evidence>
<evidence type="ECO:0000256" key="3">
    <source>
        <dbReference type="PIRSR" id="PIRSR006241-50"/>
    </source>
</evidence>
<reference evidence="5 6" key="1">
    <citation type="submission" date="2015-09" db="EMBL/GenBank/DDBJ databases">
        <title>Draft genome sequence of Alicyclobacillus ferrooxydans DSM 22381.</title>
        <authorList>
            <person name="Hemp J."/>
        </authorList>
    </citation>
    <scope>NUCLEOTIDE SEQUENCE [LARGE SCALE GENOMIC DNA]</scope>
    <source>
        <strain evidence="5 6">TC-34</strain>
    </source>
</reference>
<dbReference type="GO" id="GO:0016853">
    <property type="term" value="F:isomerase activity"/>
    <property type="evidence" value="ECO:0007669"/>
    <property type="project" value="UniProtKB-KW"/>
</dbReference>
<dbReference type="EMBL" id="LJCO01000096">
    <property type="protein sequence ID" value="KPV40823.1"/>
    <property type="molecule type" value="Genomic_DNA"/>
</dbReference>
<dbReference type="OrthoDB" id="9786584at2"/>
<dbReference type="AlphaFoldDB" id="A0A0P9CD96"/>
<feature type="active site" description="Proton donor/acceptor" evidence="3">
    <location>
        <position position="136"/>
    </location>
</feature>
<sequence>MIFSPSIEAIYCDTGIDFYESVARIARLGFETFEFWSWWDKDIHAIQRLTEEFGLTVGSFCTKMIPLVNPSRRKEYITGLEESIAAATSLGCKHLITQVGDEQLGLSRWEQKQSIVQGLKECVPLLQERGITLLVEPLNTKVDHPGYFLVRSQDGFEIIDEVDSPNVKLVFDIYHQQVSEGNLIPSMTGNVDKIGYLHAADHPGRHQPGTGEINLMNVLRAVDQAGYTGWVGLEYVPIGDPDESLVRIRFDFEEFSHETHW</sequence>
<dbReference type="PANTHER" id="PTHR43489">
    <property type="entry name" value="ISOMERASE"/>
    <property type="match status" value="1"/>
</dbReference>
<comment type="caution">
    <text evidence="5">The sequence shown here is derived from an EMBL/GenBank/DDBJ whole genome shotgun (WGS) entry which is preliminary data.</text>
</comment>
<dbReference type="InterPro" id="IPR050417">
    <property type="entry name" value="Sugar_Epim/Isomerase"/>
</dbReference>
<dbReference type="InterPro" id="IPR026040">
    <property type="entry name" value="HyI-like"/>
</dbReference>
<evidence type="ECO:0000313" key="6">
    <source>
        <dbReference type="Proteomes" id="UP000050482"/>
    </source>
</evidence>
<feature type="active site" description="Proton donor/acceptor" evidence="3">
    <location>
        <position position="234"/>
    </location>
</feature>
<keyword evidence="6" id="KW-1185">Reference proteome</keyword>
<dbReference type="PANTHER" id="PTHR43489:SF3">
    <property type="entry name" value="XYLOSE ISOMERASE DOMAIN PROTEIN TIM BARREL"/>
    <property type="match status" value="1"/>
</dbReference>
<evidence type="ECO:0000259" key="4">
    <source>
        <dbReference type="Pfam" id="PF01261"/>
    </source>
</evidence>
<dbReference type="Proteomes" id="UP000050482">
    <property type="component" value="Unassembled WGS sequence"/>
</dbReference>
<dbReference type="PATRIC" id="fig|471514.4.peg.1741"/>
<dbReference type="InterPro" id="IPR036237">
    <property type="entry name" value="Xyl_isomerase-like_sf"/>
</dbReference>
<evidence type="ECO:0000256" key="2">
    <source>
        <dbReference type="PIRNR" id="PIRNR006241"/>
    </source>
</evidence>
<evidence type="ECO:0000313" key="5">
    <source>
        <dbReference type="EMBL" id="KPV40823.1"/>
    </source>
</evidence>
<feature type="domain" description="Xylose isomerase-like TIM barrel" evidence="4">
    <location>
        <begin position="22"/>
        <end position="236"/>
    </location>
</feature>
<dbReference type="Gene3D" id="3.20.20.150">
    <property type="entry name" value="Divalent-metal-dependent TIM barrel enzymes"/>
    <property type="match status" value="1"/>
</dbReference>
<protein>
    <recommendedName>
        <fullName evidence="4">Xylose isomerase-like TIM barrel domain-containing protein</fullName>
    </recommendedName>
</protein>
<name>A0A0P9CD96_9BACL</name>
<accession>A0A0P9CD96</accession>
<organism evidence="5 6">
    <name type="scientific">Alicyclobacillus ferrooxydans</name>
    <dbReference type="NCBI Taxonomy" id="471514"/>
    <lineage>
        <taxon>Bacteria</taxon>
        <taxon>Bacillati</taxon>
        <taxon>Bacillota</taxon>
        <taxon>Bacilli</taxon>
        <taxon>Bacillales</taxon>
        <taxon>Alicyclobacillaceae</taxon>
        <taxon>Alicyclobacillus</taxon>
    </lineage>
</organism>
<comment type="similarity">
    <text evidence="2">Belongs to the hyi family.</text>
</comment>